<dbReference type="PANTHER" id="PTHR47506:SF1">
    <property type="entry name" value="HTH-TYPE TRANSCRIPTIONAL REGULATOR YJDC"/>
    <property type="match status" value="1"/>
</dbReference>
<keyword evidence="2" id="KW-0238">DNA-binding</keyword>
<dbReference type="RefSeq" id="WP_265679795.1">
    <property type="nucleotide sequence ID" value="NZ_CP120863.1"/>
</dbReference>
<dbReference type="PANTHER" id="PTHR47506">
    <property type="entry name" value="TRANSCRIPTIONAL REGULATORY PROTEIN"/>
    <property type="match status" value="1"/>
</dbReference>
<keyword evidence="3" id="KW-0804">Transcription</keyword>
<dbReference type="InterPro" id="IPR023772">
    <property type="entry name" value="DNA-bd_HTH_TetR-type_CS"/>
</dbReference>
<dbReference type="InterPro" id="IPR009057">
    <property type="entry name" value="Homeodomain-like_sf"/>
</dbReference>
<dbReference type="Gene3D" id="1.10.10.60">
    <property type="entry name" value="Homeodomain-like"/>
    <property type="match status" value="1"/>
</dbReference>
<dbReference type="Gene3D" id="1.10.357.10">
    <property type="entry name" value="Tetracycline Repressor, domain 2"/>
    <property type="match status" value="1"/>
</dbReference>
<dbReference type="PROSITE" id="PS01081">
    <property type="entry name" value="HTH_TETR_1"/>
    <property type="match status" value="1"/>
</dbReference>
<protein>
    <submittedName>
        <fullName evidence="5">TetR/AcrR family transcriptional regulator</fullName>
    </submittedName>
</protein>
<dbReference type="Pfam" id="PF00440">
    <property type="entry name" value="TetR_N"/>
    <property type="match status" value="1"/>
</dbReference>
<sequence>MTDTKKMGRPRTFDSREALMAAMNVFWAKGYDGASLKDLTGAMGISGPSMYAAFGDKRELFLKTIDLYGDVDGCAPVVAFEAEPDIERAVKGFLEQVIIYATAHESGAKGCFLASSVSASIGEVEGVSERVEKAIDDTDKRLAARFDLEKEKGVLPPDFPSLERARFLYDIRQGYMFRGRAGWTADAMRKDIDHRVKMILATQSAGCA</sequence>
<evidence type="ECO:0000313" key="6">
    <source>
        <dbReference type="Proteomes" id="UP001209803"/>
    </source>
</evidence>
<accession>A0ABY8F4D6</accession>
<proteinExistence type="predicted"/>
<name>A0ABY8F4D6_9HYPH</name>
<evidence type="ECO:0000256" key="1">
    <source>
        <dbReference type="ARBA" id="ARBA00023015"/>
    </source>
</evidence>
<dbReference type="InterPro" id="IPR001647">
    <property type="entry name" value="HTH_TetR"/>
</dbReference>
<organism evidence="5 6">
    <name type="scientific">Roseibium porphyridii</name>
    <dbReference type="NCBI Taxonomy" id="2866279"/>
    <lineage>
        <taxon>Bacteria</taxon>
        <taxon>Pseudomonadati</taxon>
        <taxon>Pseudomonadota</taxon>
        <taxon>Alphaproteobacteria</taxon>
        <taxon>Hyphomicrobiales</taxon>
        <taxon>Stappiaceae</taxon>
        <taxon>Roseibium</taxon>
    </lineage>
</organism>
<keyword evidence="6" id="KW-1185">Reference proteome</keyword>
<evidence type="ECO:0000259" key="4">
    <source>
        <dbReference type="Pfam" id="PF00440"/>
    </source>
</evidence>
<evidence type="ECO:0000256" key="3">
    <source>
        <dbReference type="ARBA" id="ARBA00023163"/>
    </source>
</evidence>
<dbReference type="EMBL" id="CP120863">
    <property type="protein sequence ID" value="WFE90337.1"/>
    <property type="molecule type" value="Genomic_DNA"/>
</dbReference>
<gene>
    <name evidence="5" type="ORF">K1718_03015</name>
</gene>
<dbReference type="SUPFAM" id="SSF46689">
    <property type="entry name" value="Homeodomain-like"/>
    <property type="match status" value="1"/>
</dbReference>
<evidence type="ECO:0000313" key="5">
    <source>
        <dbReference type="EMBL" id="WFE90337.1"/>
    </source>
</evidence>
<dbReference type="InterPro" id="IPR036271">
    <property type="entry name" value="Tet_transcr_reg_TetR-rel_C_sf"/>
</dbReference>
<keyword evidence="1" id="KW-0805">Transcription regulation</keyword>
<dbReference type="Proteomes" id="UP001209803">
    <property type="component" value="Chromosome"/>
</dbReference>
<dbReference type="SUPFAM" id="SSF48498">
    <property type="entry name" value="Tetracyclin repressor-like, C-terminal domain"/>
    <property type="match status" value="1"/>
</dbReference>
<evidence type="ECO:0000256" key="2">
    <source>
        <dbReference type="ARBA" id="ARBA00023125"/>
    </source>
</evidence>
<reference evidence="5 6" key="1">
    <citation type="submission" date="2023-03" db="EMBL/GenBank/DDBJ databases">
        <title>Roseibium porphyridii sp. nov. and Roseibium rhodosorbium sp. nov. isolated from marine algae, Porphyridium cruentum and Rhodosorus marinus, respectively.</title>
        <authorList>
            <person name="Lee M.W."/>
            <person name="Choi B.J."/>
            <person name="Lee J.K."/>
            <person name="Choi D.G."/>
            <person name="Baek J.H."/>
            <person name="Bayburt H."/>
            <person name="Kim J.M."/>
            <person name="Han D.M."/>
            <person name="Kim K.H."/>
            <person name="Jeon C.O."/>
        </authorList>
    </citation>
    <scope>NUCLEOTIDE SEQUENCE [LARGE SCALE GENOMIC DNA]</scope>
    <source>
        <strain evidence="5 6">KMA01</strain>
    </source>
</reference>
<feature type="domain" description="HTH tetR-type" evidence="4">
    <location>
        <begin position="19"/>
        <end position="62"/>
    </location>
</feature>